<feature type="transmembrane region" description="Helical" evidence="1">
    <location>
        <begin position="179"/>
        <end position="199"/>
    </location>
</feature>
<dbReference type="RefSeq" id="WP_339098941.1">
    <property type="nucleotide sequence ID" value="NZ_CP147244.1"/>
</dbReference>
<evidence type="ECO:0000256" key="1">
    <source>
        <dbReference type="SAM" id="Phobius"/>
    </source>
</evidence>
<keyword evidence="3" id="KW-1185">Reference proteome</keyword>
<name>A0AAQ3W820_9ENTE</name>
<reference evidence="2" key="1">
    <citation type="submission" date="2017-05" db="EMBL/GenBank/DDBJ databases">
        <authorList>
            <consortium name="The Broad Institute Genomics Platform"/>
            <consortium name="The Broad Institute Genomic Center for Infectious Diseases"/>
            <person name="Earl A."/>
            <person name="Manson A."/>
            <person name="Schwartman J."/>
            <person name="Gilmore M."/>
            <person name="Abouelleil A."/>
            <person name="Cao P."/>
            <person name="Chapman S."/>
            <person name="Cusick C."/>
            <person name="Shea T."/>
            <person name="Young S."/>
            <person name="Neafsey D."/>
            <person name="Nusbaum C."/>
            <person name="Birren B."/>
        </authorList>
    </citation>
    <scope>NUCLEOTIDE SEQUENCE</scope>
    <source>
        <strain evidence="2">7F3_DIV0205</strain>
    </source>
</reference>
<dbReference type="Proteomes" id="UP000194948">
    <property type="component" value="Chromosome"/>
</dbReference>
<accession>A0AAQ3W820</accession>
<organism evidence="2 3">
    <name type="scientific">Candidatus Enterococcus palustris</name>
    <dbReference type="NCBI Taxonomy" id="1834189"/>
    <lineage>
        <taxon>Bacteria</taxon>
        <taxon>Bacillati</taxon>
        <taxon>Bacillota</taxon>
        <taxon>Bacilli</taxon>
        <taxon>Lactobacillales</taxon>
        <taxon>Enterococcaceae</taxon>
        <taxon>Enterococcus</taxon>
    </lineage>
</organism>
<feature type="transmembrane region" description="Helical" evidence="1">
    <location>
        <begin position="34"/>
        <end position="52"/>
    </location>
</feature>
<proteinExistence type="predicted"/>
<evidence type="ECO:0000313" key="3">
    <source>
        <dbReference type="Proteomes" id="UP000194948"/>
    </source>
</evidence>
<keyword evidence="1" id="KW-0812">Transmembrane</keyword>
<evidence type="ECO:0000313" key="2">
    <source>
        <dbReference type="EMBL" id="WYJ99190.1"/>
    </source>
</evidence>
<dbReference type="EMBL" id="CP147244">
    <property type="protein sequence ID" value="WYJ99190.1"/>
    <property type="molecule type" value="Genomic_DNA"/>
</dbReference>
<sequence length="233" mass="28377">MNLYEEILYDLYLMCFEKQYSWKDFKNLKTIEKIIYLGMFVSFIFISISYIGTFFKVYIFAVILLLSLALFLSFTIVLLSRTVYFRKNTKNKMRENRRNNLQKFNILLIKYGFKTDNQIKELLESLRLNYAYRRKVKERRHDVFFKYIVTFVLSAIIFVGKEKWERIKSEMSEQYFNMIFEASITMLFILVAVSLYLYIMNRDRFGKDREEKLIKVIEEVLIYRQSIKITLEN</sequence>
<feature type="transmembrane region" description="Helical" evidence="1">
    <location>
        <begin position="143"/>
        <end position="159"/>
    </location>
</feature>
<keyword evidence="1" id="KW-0472">Membrane</keyword>
<gene>
    <name evidence="2" type="ORF">A5821_000267</name>
</gene>
<keyword evidence="1" id="KW-1133">Transmembrane helix</keyword>
<dbReference type="AlphaFoldDB" id="A0AAQ3W820"/>
<protein>
    <submittedName>
        <fullName evidence="2">Uncharacterized protein</fullName>
    </submittedName>
</protein>
<reference evidence="2" key="2">
    <citation type="submission" date="2024-03" db="EMBL/GenBank/DDBJ databases">
        <title>The Genome Sequence of Enterococcus sp. DIV0205d.</title>
        <authorList>
            <consortium name="The Broad Institute Genomics Platform"/>
            <consortium name="The Broad Institute Microbial Omics Core"/>
            <consortium name="The Broad Institute Genomic Center for Infectious Diseases"/>
            <person name="Earl A."/>
            <person name="Manson A."/>
            <person name="Gilmore M."/>
            <person name="Schwartman J."/>
            <person name="Shea T."/>
            <person name="Abouelleil A."/>
            <person name="Cao P."/>
            <person name="Chapman S."/>
            <person name="Cusick C."/>
            <person name="Young S."/>
            <person name="Neafsey D."/>
            <person name="Nusbaum C."/>
            <person name="Birren B."/>
        </authorList>
    </citation>
    <scope>NUCLEOTIDE SEQUENCE</scope>
    <source>
        <strain evidence="2">7F3_DIV0205</strain>
    </source>
</reference>
<feature type="transmembrane region" description="Helical" evidence="1">
    <location>
        <begin position="58"/>
        <end position="84"/>
    </location>
</feature>